<gene>
    <name evidence="1" type="ORF">GCM10010371_66490</name>
</gene>
<evidence type="ECO:0000313" key="1">
    <source>
        <dbReference type="EMBL" id="GGZ97322.1"/>
    </source>
</evidence>
<comment type="caution">
    <text evidence="1">The sequence shown here is derived from an EMBL/GenBank/DDBJ whole genome shotgun (WGS) entry which is preliminary data.</text>
</comment>
<sequence>MIVAPGLDRYNATAAALNSAGQCFIPTETPFSWTIKIQVSPASKIRGQGPDYVEGDGPLLTPRATRTASTAWLASGLFRRVGLRRIAGVPLSTTS</sequence>
<organism evidence="1 2">
    <name type="scientific">Streptomyces subrutilus</name>
    <dbReference type="NCBI Taxonomy" id="36818"/>
    <lineage>
        <taxon>Bacteria</taxon>
        <taxon>Bacillati</taxon>
        <taxon>Actinomycetota</taxon>
        <taxon>Actinomycetes</taxon>
        <taxon>Kitasatosporales</taxon>
        <taxon>Streptomycetaceae</taxon>
        <taxon>Streptomyces</taxon>
    </lineage>
</organism>
<dbReference type="EMBL" id="BMVX01000044">
    <property type="protein sequence ID" value="GGZ97322.1"/>
    <property type="molecule type" value="Genomic_DNA"/>
</dbReference>
<proteinExistence type="predicted"/>
<accession>A0A918RFU3</accession>
<evidence type="ECO:0000313" key="2">
    <source>
        <dbReference type="Proteomes" id="UP000634660"/>
    </source>
</evidence>
<dbReference type="Proteomes" id="UP000634660">
    <property type="component" value="Unassembled WGS sequence"/>
</dbReference>
<name>A0A918RFU3_9ACTN</name>
<dbReference type="AlphaFoldDB" id="A0A918RFU3"/>
<reference evidence="1" key="2">
    <citation type="submission" date="2020-09" db="EMBL/GenBank/DDBJ databases">
        <authorList>
            <person name="Sun Q."/>
            <person name="Ohkuma M."/>
        </authorList>
    </citation>
    <scope>NUCLEOTIDE SEQUENCE</scope>
    <source>
        <strain evidence="1">JCM 4834</strain>
    </source>
</reference>
<reference evidence="1" key="1">
    <citation type="journal article" date="2014" name="Int. J. Syst. Evol. Microbiol.">
        <title>Complete genome sequence of Corynebacterium casei LMG S-19264T (=DSM 44701T), isolated from a smear-ripened cheese.</title>
        <authorList>
            <consortium name="US DOE Joint Genome Institute (JGI-PGF)"/>
            <person name="Walter F."/>
            <person name="Albersmeier A."/>
            <person name="Kalinowski J."/>
            <person name="Ruckert C."/>
        </authorList>
    </citation>
    <scope>NUCLEOTIDE SEQUENCE</scope>
    <source>
        <strain evidence="1">JCM 4834</strain>
    </source>
</reference>
<protein>
    <submittedName>
        <fullName evidence="1">Uncharacterized protein</fullName>
    </submittedName>
</protein>